<dbReference type="STRING" id="183.GCA_002009735_01437"/>
<keyword evidence="1" id="KW-0092">Biotin</keyword>
<dbReference type="PROSITE" id="PS00188">
    <property type="entry name" value="BIOTIN"/>
    <property type="match status" value="1"/>
</dbReference>
<protein>
    <submittedName>
        <fullName evidence="3">Biotin/lipoyl attachment domain-containing protein</fullName>
    </submittedName>
</protein>
<dbReference type="InterPro" id="IPR000089">
    <property type="entry name" value="Biotin_lipoyl"/>
</dbReference>
<dbReference type="EMBL" id="JH597773">
    <property type="protein sequence ID" value="EHQ07069.1"/>
    <property type="molecule type" value="Genomic_DNA"/>
</dbReference>
<dbReference type="SUPFAM" id="SSF51230">
    <property type="entry name" value="Single hybrid motif"/>
    <property type="match status" value="1"/>
</dbReference>
<name>H2CIQ3_9LEPT</name>
<sequence>MSLKQGFDIQNQLAAGALQLNEGSARYSDEGASIEYRYEIVSRSKNGVRLRIFFEKDGIEHTETVSISRDRDQFQLRRAALTLHGRKLSGRSVTEEERHDLYSPMPGFIRKIFVAEGDEVKKGDRLAVLEAMKMEHTLTAPFAGTVERIFFSEGDRVGQDEIVVKIG</sequence>
<dbReference type="Gene3D" id="2.40.50.100">
    <property type="match status" value="1"/>
</dbReference>
<dbReference type="Proteomes" id="UP000005737">
    <property type="component" value="Unassembled WGS sequence"/>
</dbReference>
<dbReference type="PANTHER" id="PTHR45266:SF3">
    <property type="entry name" value="OXALOACETATE DECARBOXYLASE ALPHA CHAIN"/>
    <property type="match status" value="1"/>
</dbReference>
<dbReference type="Pfam" id="PF00364">
    <property type="entry name" value="Biotin_lipoyl"/>
    <property type="match status" value="1"/>
</dbReference>
<dbReference type="PROSITE" id="PS50968">
    <property type="entry name" value="BIOTINYL_LIPOYL"/>
    <property type="match status" value="1"/>
</dbReference>
<feature type="domain" description="Lipoyl-binding" evidence="2">
    <location>
        <begin position="92"/>
        <end position="167"/>
    </location>
</feature>
<dbReference type="InterPro" id="IPR050709">
    <property type="entry name" value="Biotin_Carboxyl_Carrier/Decarb"/>
</dbReference>
<dbReference type="CDD" id="cd06850">
    <property type="entry name" value="biotinyl_domain"/>
    <property type="match status" value="1"/>
</dbReference>
<dbReference type="FunFam" id="2.40.50.100:FF:000003">
    <property type="entry name" value="Acetyl-CoA carboxylase biotin carboxyl carrier protein"/>
    <property type="match status" value="1"/>
</dbReference>
<dbReference type="InterPro" id="IPR011053">
    <property type="entry name" value="Single_hybrid_motif"/>
</dbReference>
<dbReference type="InterPro" id="IPR001882">
    <property type="entry name" value="Biotin_BS"/>
</dbReference>
<dbReference type="RefSeq" id="WP_002772791.1">
    <property type="nucleotide sequence ID" value="NZ_JH597773.1"/>
</dbReference>
<gene>
    <name evidence="3" type="ORF">Lepil_2394</name>
</gene>
<keyword evidence="4" id="KW-1185">Reference proteome</keyword>
<evidence type="ECO:0000313" key="3">
    <source>
        <dbReference type="EMBL" id="EHQ07069.1"/>
    </source>
</evidence>
<accession>H2CIQ3</accession>
<dbReference type="AlphaFoldDB" id="H2CIQ3"/>
<evidence type="ECO:0000256" key="1">
    <source>
        <dbReference type="ARBA" id="ARBA00023267"/>
    </source>
</evidence>
<dbReference type="HOGENOM" id="CLU_1592553_0_0_12"/>
<organism evidence="3 4">
    <name type="scientific">Leptonema illini DSM 21528</name>
    <dbReference type="NCBI Taxonomy" id="929563"/>
    <lineage>
        <taxon>Bacteria</taxon>
        <taxon>Pseudomonadati</taxon>
        <taxon>Spirochaetota</taxon>
        <taxon>Spirochaetia</taxon>
        <taxon>Leptospirales</taxon>
        <taxon>Leptospiraceae</taxon>
        <taxon>Leptonema</taxon>
    </lineage>
</organism>
<evidence type="ECO:0000259" key="2">
    <source>
        <dbReference type="PROSITE" id="PS50968"/>
    </source>
</evidence>
<evidence type="ECO:0000313" key="4">
    <source>
        <dbReference type="Proteomes" id="UP000005737"/>
    </source>
</evidence>
<proteinExistence type="predicted"/>
<dbReference type="PANTHER" id="PTHR45266">
    <property type="entry name" value="OXALOACETATE DECARBOXYLASE ALPHA CHAIN"/>
    <property type="match status" value="1"/>
</dbReference>
<reference evidence="3 4" key="1">
    <citation type="submission" date="2011-10" db="EMBL/GenBank/DDBJ databases">
        <title>The Improved High-Quality Draft genome of Leptonema illini DSM 21528.</title>
        <authorList>
            <consortium name="US DOE Joint Genome Institute (JGI-PGF)"/>
            <person name="Lucas S."/>
            <person name="Copeland A."/>
            <person name="Lapidus A."/>
            <person name="Glavina del Rio T."/>
            <person name="Dalin E."/>
            <person name="Tice H."/>
            <person name="Bruce D."/>
            <person name="Goodwin L."/>
            <person name="Pitluck S."/>
            <person name="Peters L."/>
            <person name="Mikhailova N."/>
            <person name="Held B."/>
            <person name="Kyrpides N."/>
            <person name="Mavromatis K."/>
            <person name="Ivanova N."/>
            <person name="Markowitz V."/>
            <person name="Cheng J.-F."/>
            <person name="Hugenholtz P."/>
            <person name="Woyke T."/>
            <person name="Wu D."/>
            <person name="Gronow S."/>
            <person name="Wellnitz S."/>
            <person name="Brambilla E.-M."/>
            <person name="Klenk H.-P."/>
            <person name="Eisen J.A."/>
        </authorList>
    </citation>
    <scope>NUCLEOTIDE SEQUENCE [LARGE SCALE GENOMIC DNA]</scope>
    <source>
        <strain evidence="3 4">DSM 21528</strain>
    </source>
</reference>